<comment type="caution">
    <text evidence="2">The sequence shown here is derived from an EMBL/GenBank/DDBJ whole genome shotgun (WGS) entry which is preliminary data.</text>
</comment>
<sequence length="132" mass="15410">MREKVSLLAILWIVCFGIAENEEYVPCTAYCQEDITDLMRYTIIIEAKKGIKKVCEIDKKLCDEACSSYQKEASTVFEQFEIIRKWLDTFSYKKSAFCIIFKRHASDESAVREDERSTLYGTPNVPVRQRLM</sequence>
<feature type="chain" id="PRO_5042090238" evidence="1">
    <location>
        <begin position="20"/>
        <end position="132"/>
    </location>
</feature>
<keyword evidence="3" id="KW-1185">Reference proteome</keyword>
<feature type="signal peptide" evidence="1">
    <location>
        <begin position="1"/>
        <end position="19"/>
    </location>
</feature>
<dbReference type="AlphaFoldDB" id="A0AAD4MZZ7"/>
<evidence type="ECO:0000256" key="1">
    <source>
        <dbReference type="SAM" id="SignalP"/>
    </source>
</evidence>
<dbReference type="EMBL" id="JAKKPZ010000035">
    <property type="protein sequence ID" value="KAI1708466.1"/>
    <property type="molecule type" value="Genomic_DNA"/>
</dbReference>
<name>A0AAD4MZZ7_9BILA</name>
<keyword evidence="1" id="KW-0732">Signal</keyword>
<reference evidence="2" key="1">
    <citation type="submission" date="2022-01" db="EMBL/GenBank/DDBJ databases">
        <title>Genome Sequence Resource for Two Populations of Ditylenchus destructor, the Migratory Endoparasitic Phytonematode.</title>
        <authorList>
            <person name="Zhang H."/>
            <person name="Lin R."/>
            <person name="Xie B."/>
        </authorList>
    </citation>
    <scope>NUCLEOTIDE SEQUENCE</scope>
    <source>
        <strain evidence="2">BazhouSP</strain>
    </source>
</reference>
<accession>A0AAD4MZZ7</accession>
<gene>
    <name evidence="2" type="ORF">DdX_11850</name>
</gene>
<organism evidence="2 3">
    <name type="scientific">Ditylenchus destructor</name>
    <dbReference type="NCBI Taxonomy" id="166010"/>
    <lineage>
        <taxon>Eukaryota</taxon>
        <taxon>Metazoa</taxon>
        <taxon>Ecdysozoa</taxon>
        <taxon>Nematoda</taxon>
        <taxon>Chromadorea</taxon>
        <taxon>Rhabditida</taxon>
        <taxon>Tylenchina</taxon>
        <taxon>Tylenchomorpha</taxon>
        <taxon>Sphaerularioidea</taxon>
        <taxon>Anguinidae</taxon>
        <taxon>Anguininae</taxon>
        <taxon>Ditylenchus</taxon>
    </lineage>
</organism>
<evidence type="ECO:0000313" key="3">
    <source>
        <dbReference type="Proteomes" id="UP001201812"/>
    </source>
</evidence>
<protein>
    <submittedName>
        <fullName evidence="2">Uncharacterized protein</fullName>
    </submittedName>
</protein>
<evidence type="ECO:0000313" key="2">
    <source>
        <dbReference type="EMBL" id="KAI1708466.1"/>
    </source>
</evidence>
<dbReference type="Proteomes" id="UP001201812">
    <property type="component" value="Unassembled WGS sequence"/>
</dbReference>
<proteinExistence type="predicted"/>